<dbReference type="Proteomes" id="UP001163831">
    <property type="component" value="Chromosome"/>
</dbReference>
<evidence type="ECO:0000256" key="1">
    <source>
        <dbReference type="ARBA" id="ARBA00009437"/>
    </source>
</evidence>
<dbReference type="PANTHER" id="PTHR30537">
    <property type="entry name" value="HTH-TYPE TRANSCRIPTIONAL REGULATOR"/>
    <property type="match status" value="1"/>
</dbReference>
<comment type="similarity">
    <text evidence="1">Belongs to the LysR transcriptional regulatory family.</text>
</comment>
<keyword evidence="3" id="KW-0238">DNA-binding</keyword>
<dbReference type="EMBL" id="CP107052">
    <property type="protein sequence ID" value="UYH51701.1"/>
    <property type="molecule type" value="Genomic_DNA"/>
</dbReference>
<dbReference type="InterPro" id="IPR005119">
    <property type="entry name" value="LysR_subst-bd"/>
</dbReference>
<evidence type="ECO:0000313" key="7">
    <source>
        <dbReference type="Proteomes" id="UP001163831"/>
    </source>
</evidence>
<reference evidence="6" key="1">
    <citation type="submission" date="2022-10" db="EMBL/GenBank/DDBJ databases">
        <title>Candidatus Kirkpatrella diaphorinas gen. nov., sp. nov., an uncultured endosymbiont identified in a population of Diaphorina citri from Hawaii.</title>
        <authorList>
            <person name="Henry E.M."/>
            <person name="Carlson C.R."/>
            <person name="Kuo Y.-W."/>
        </authorList>
    </citation>
    <scope>NUCLEOTIDE SEQUENCE</scope>
    <source>
        <strain evidence="6">CADCRV1</strain>
    </source>
</reference>
<dbReference type="PROSITE" id="PS50931">
    <property type="entry name" value="HTH_LYSR"/>
    <property type="match status" value="1"/>
</dbReference>
<dbReference type="InterPro" id="IPR036390">
    <property type="entry name" value="WH_DNA-bd_sf"/>
</dbReference>
<dbReference type="Gene3D" id="1.10.10.10">
    <property type="entry name" value="Winged helix-like DNA-binding domain superfamily/Winged helix DNA-binding domain"/>
    <property type="match status" value="1"/>
</dbReference>
<dbReference type="SUPFAM" id="SSF46785">
    <property type="entry name" value="Winged helix' DNA-binding domain"/>
    <property type="match status" value="1"/>
</dbReference>
<dbReference type="Pfam" id="PF03466">
    <property type="entry name" value="LysR_substrate"/>
    <property type="match status" value="1"/>
</dbReference>
<dbReference type="Gene3D" id="3.40.190.290">
    <property type="match status" value="1"/>
</dbReference>
<proteinExistence type="inferred from homology"/>
<organism evidence="6 7">
    <name type="scientific">Candidatus Kirkpatrickella diaphorinae</name>
    <dbReference type="NCBI Taxonomy" id="2984322"/>
    <lineage>
        <taxon>Bacteria</taxon>
        <taxon>Pseudomonadati</taxon>
        <taxon>Pseudomonadota</taxon>
        <taxon>Alphaproteobacteria</taxon>
        <taxon>Acetobacterales</taxon>
        <taxon>Acetobacteraceae</taxon>
        <taxon>Candidatus Kirkpatrickella</taxon>
    </lineage>
</organism>
<gene>
    <name evidence="6" type="ORF">N5W20_02180</name>
</gene>
<dbReference type="PRINTS" id="PR00039">
    <property type="entry name" value="HTHLYSR"/>
</dbReference>
<dbReference type="RefSeq" id="WP_319807295.1">
    <property type="nucleotide sequence ID" value="NZ_CP107052.1"/>
</dbReference>
<keyword evidence="2" id="KW-0805">Transcription regulation</keyword>
<dbReference type="InterPro" id="IPR036388">
    <property type="entry name" value="WH-like_DNA-bd_sf"/>
</dbReference>
<evidence type="ECO:0000256" key="2">
    <source>
        <dbReference type="ARBA" id="ARBA00023015"/>
    </source>
</evidence>
<name>A0ABY6GJK2_9PROT</name>
<keyword evidence="7" id="KW-1185">Reference proteome</keyword>
<dbReference type="InterPro" id="IPR000847">
    <property type="entry name" value="LysR_HTH_N"/>
</dbReference>
<sequence length="318" mass="35856">MDWDKLRIFFAVVEAGSFTHAGEKLELSQSTVSRQISSLEDDLRVQLFNRRARGLVLTEQGETLAATVREVFEKLITTQESLRDSTAKATGVIKLTTTSEFGLYWLIPRLERFFVQQPEIDIQVLLDDTDLDLNQREADVAIRVHPPRQPDLIQRHLATFSIPVYASQNYLADKRIPRHFRDLAQHQVISFSGDPLMLPHANWLRKALCKRQHMPSRSHLEVNSYPAMAEAISKGLGVGAMPSYVAASYPQLVRLVPEHPVPALELYLVYPQNLKASMRLIMLRNFLLNEISLGNIGGDDACNVSTVAESTSHTSLEI</sequence>
<evidence type="ECO:0000259" key="5">
    <source>
        <dbReference type="PROSITE" id="PS50931"/>
    </source>
</evidence>
<evidence type="ECO:0000313" key="6">
    <source>
        <dbReference type="EMBL" id="UYH51701.1"/>
    </source>
</evidence>
<dbReference type="Pfam" id="PF00126">
    <property type="entry name" value="HTH_1"/>
    <property type="match status" value="1"/>
</dbReference>
<protein>
    <submittedName>
        <fullName evidence="6">LysR family transcriptional regulator</fullName>
    </submittedName>
</protein>
<evidence type="ECO:0000256" key="4">
    <source>
        <dbReference type="ARBA" id="ARBA00023163"/>
    </source>
</evidence>
<dbReference type="PANTHER" id="PTHR30537:SF20">
    <property type="entry name" value="TRANSCRIPTIONAL REGULATORY PROTEIN"/>
    <property type="match status" value="1"/>
</dbReference>
<accession>A0ABY6GJK2</accession>
<dbReference type="SUPFAM" id="SSF53850">
    <property type="entry name" value="Periplasmic binding protein-like II"/>
    <property type="match status" value="1"/>
</dbReference>
<dbReference type="InterPro" id="IPR058163">
    <property type="entry name" value="LysR-type_TF_proteobact-type"/>
</dbReference>
<evidence type="ECO:0000256" key="3">
    <source>
        <dbReference type="ARBA" id="ARBA00023125"/>
    </source>
</evidence>
<feature type="domain" description="HTH lysR-type" evidence="5">
    <location>
        <begin position="1"/>
        <end position="58"/>
    </location>
</feature>
<keyword evidence="4" id="KW-0804">Transcription</keyword>